<accession>A0AAW1RRL2</accession>
<keyword evidence="3" id="KW-1185">Reference proteome</keyword>
<gene>
    <name evidence="2" type="ORF">WJX84_009270</name>
</gene>
<name>A0AAW1RRL2_9CHLO</name>
<dbReference type="Proteomes" id="UP001485043">
    <property type="component" value="Unassembled WGS sequence"/>
</dbReference>
<dbReference type="EMBL" id="JALJOV010002006">
    <property type="protein sequence ID" value="KAK9836386.1"/>
    <property type="molecule type" value="Genomic_DNA"/>
</dbReference>
<evidence type="ECO:0000256" key="1">
    <source>
        <dbReference type="SAM" id="MobiDB-lite"/>
    </source>
</evidence>
<sequence>MAHIGVRICEVASETSFHRSLYNSMNPRVVTTGMVCHLQASRPADMQNSKPSVHTRSFAADSRSSRRHQSRPVMASRDKDDYKVQEVILLKRQPRSLCVLEKWHCAGPLDGGTLQGTPTWPGEWLVDLVVRLSTGGNESLWLKSTGRQVVLV</sequence>
<feature type="compositionally biased region" description="Polar residues" evidence="1">
    <location>
        <begin position="46"/>
        <end position="55"/>
    </location>
</feature>
<evidence type="ECO:0000313" key="2">
    <source>
        <dbReference type="EMBL" id="KAK9836386.1"/>
    </source>
</evidence>
<feature type="region of interest" description="Disordered" evidence="1">
    <location>
        <begin position="42"/>
        <end position="77"/>
    </location>
</feature>
<reference evidence="2 3" key="1">
    <citation type="journal article" date="2024" name="Nat. Commun.">
        <title>Phylogenomics reveals the evolutionary origins of lichenization in chlorophyte algae.</title>
        <authorList>
            <person name="Puginier C."/>
            <person name="Libourel C."/>
            <person name="Otte J."/>
            <person name="Skaloud P."/>
            <person name="Haon M."/>
            <person name="Grisel S."/>
            <person name="Petersen M."/>
            <person name="Berrin J.G."/>
            <person name="Delaux P.M."/>
            <person name="Dal Grande F."/>
            <person name="Keller J."/>
        </authorList>
    </citation>
    <scope>NUCLEOTIDE SEQUENCE [LARGE SCALE GENOMIC DNA]</scope>
    <source>
        <strain evidence="2 3">SAG 2523</strain>
    </source>
</reference>
<protein>
    <submittedName>
        <fullName evidence="2">Uncharacterized protein</fullName>
    </submittedName>
</protein>
<organism evidence="2 3">
    <name type="scientific">Apatococcus fuscideae</name>
    <dbReference type="NCBI Taxonomy" id="2026836"/>
    <lineage>
        <taxon>Eukaryota</taxon>
        <taxon>Viridiplantae</taxon>
        <taxon>Chlorophyta</taxon>
        <taxon>core chlorophytes</taxon>
        <taxon>Trebouxiophyceae</taxon>
        <taxon>Chlorellales</taxon>
        <taxon>Chlorellaceae</taxon>
        <taxon>Apatococcus</taxon>
    </lineage>
</organism>
<dbReference type="AlphaFoldDB" id="A0AAW1RRL2"/>
<proteinExistence type="predicted"/>
<evidence type="ECO:0000313" key="3">
    <source>
        <dbReference type="Proteomes" id="UP001485043"/>
    </source>
</evidence>
<comment type="caution">
    <text evidence="2">The sequence shown here is derived from an EMBL/GenBank/DDBJ whole genome shotgun (WGS) entry which is preliminary data.</text>
</comment>